<dbReference type="InterPro" id="IPR036938">
    <property type="entry name" value="PAP2/HPO_sf"/>
</dbReference>
<evidence type="ECO:0000259" key="2">
    <source>
        <dbReference type="SMART" id="SM00014"/>
    </source>
</evidence>
<dbReference type="Pfam" id="PF01569">
    <property type="entry name" value="PAP2"/>
    <property type="match status" value="1"/>
</dbReference>
<dbReference type="InterPro" id="IPR000326">
    <property type="entry name" value="PAP2/HPO"/>
</dbReference>
<feature type="transmembrane region" description="Helical" evidence="1">
    <location>
        <begin position="85"/>
        <end position="106"/>
    </location>
</feature>
<dbReference type="AlphaFoldDB" id="A0A8J4M502"/>
<evidence type="ECO:0000256" key="1">
    <source>
        <dbReference type="SAM" id="Phobius"/>
    </source>
</evidence>
<dbReference type="EMBL" id="DTQM01000060">
    <property type="protein sequence ID" value="HGC42187.1"/>
    <property type="molecule type" value="Genomic_DNA"/>
</dbReference>
<proteinExistence type="predicted"/>
<organism evidence="3">
    <name type="scientific">Acidicaldus sp</name>
    <dbReference type="NCBI Taxonomy" id="1872105"/>
    <lineage>
        <taxon>Bacteria</taxon>
        <taxon>Pseudomonadati</taxon>
        <taxon>Pseudomonadota</taxon>
        <taxon>Alphaproteobacteria</taxon>
        <taxon>Acetobacterales</taxon>
        <taxon>Acetobacteraceae</taxon>
        <taxon>Acidicaldus</taxon>
    </lineage>
</organism>
<name>A0A8J4M502_9PROT</name>
<reference evidence="3" key="1">
    <citation type="journal article" date="2020" name="mSystems">
        <title>Genome- and Community-Level Interaction Insights into Carbon Utilization and Element Cycling Functions of Hydrothermarchaeota in Hydrothermal Sediment.</title>
        <authorList>
            <person name="Zhou Z."/>
            <person name="Liu Y."/>
            <person name="Xu W."/>
            <person name="Pan J."/>
            <person name="Luo Z.H."/>
            <person name="Li M."/>
        </authorList>
    </citation>
    <scope>NUCLEOTIDE SEQUENCE</scope>
    <source>
        <strain evidence="3">SpSt-997</strain>
    </source>
</reference>
<accession>A0A8J4M502</accession>
<comment type="caution">
    <text evidence="3">The sequence shown here is derived from an EMBL/GenBank/DDBJ whole genome shotgun (WGS) entry which is preliminary data.</text>
</comment>
<evidence type="ECO:0000313" key="3">
    <source>
        <dbReference type="EMBL" id="HGC42187.1"/>
    </source>
</evidence>
<dbReference type="Gene3D" id="1.20.144.10">
    <property type="entry name" value="Phosphatidic acid phosphatase type 2/haloperoxidase"/>
    <property type="match status" value="1"/>
</dbReference>
<keyword evidence="1" id="KW-0472">Membrane</keyword>
<dbReference type="SMART" id="SM00014">
    <property type="entry name" value="acidPPc"/>
    <property type="match status" value="1"/>
</dbReference>
<keyword evidence="1" id="KW-1133">Transmembrane helix</keyword>
<protein>
    <submittedName>
        <fullName evidence="3">Phosphatase PAP2 family protein</fullName>
    </submittedName>
</protein>
<sequence>MLLALGGGAWLFGWRGALAAVASFAGMVVLDRVLRLILFQPRPNASLIRVVGHPPGSAFPSTFALLFGATVGFLLLCGIMARRRLWWLAGGIALVVGFAARIALGAHWPSDVLVSYAAALLWGALLLCSMKSAASAERQSPAETTRA</sequence>
<feature type="transmembrane region" description="Helical" evidence="1">
    <location>
        <begin position="112"/>
        <end position="130"/>
    </location>
</feature>
<feature type="domain" description="Phosphatidic acid phosphatase type 2/haloperoxidase" evidence="2">
    <location>
        <begin position="14"/>
        <end position="127"/>
    </location>
</feature>
<keyword evidence="1" id="KW-0812">Transmembrane</keyword>
<dbReference type="SUPFAM" id="SSF48317">
    <property type="entry name" value="Acid phosphatase/Vanadium-dependent haloperoxidase"/>
    <property type="match status" value="1"/>
</dbReference>
<feature type="transmembrane region" description="Helical" evidence="1">
    <location>
        <begin position="58"/>
        <end position="78"/>
    </location>
</feature>
<gene>
    <name evidence="3" type="ORF">ENY07_03045</name>
</gene>